<dbReference type="Proteomes" id="UP000000383">
    <property type="component" value="Chromosome"/>
</dbReference>
<evidence type="ECO:0000256" key="3">
    <source>
        <dbReference type="ARBA" id="ARBA00022777"/>
    </source>
</evidence>
<evidence type="ECO:0000313" key="6">
    <source>
        <dbReference type="EMBL" id="ADI28471.1"/>
    </source>
</evidence>
<dbReference type="CDD" id="cd14014">
    <property type="entry name" value="STKc_PknB_like"/>
    <property type="match status" value="1"/>
</dbReference>
<dbReference type="InterPro" id="IPR008271">
    <property type="entry name" value="Ser/Thr_kinase_AS"/>
</dbReference>
<keyword evidence="4" id="KW-0067">ATP-binding</keyword>
<proteinExistence type="predicted"/>
<keyword evidence="6" id="KW-0723">Serine/threonine-protein kinase</keyword>
<keyword evidence="2" id="KW-0547">Nucleotide-binding</keyword>
<dbReference type="InterPro" id="IPR045269">
    <property type="entry name" value="Atg1-like"/>
</dbReference>
<dbReference type="GO" id="GO:0005524">
    <property type="term" value="F:ATP binding"/>
    <property type="evidence" value="ECO:0007669"/>
    <property type="project" value="UniProtKB-KW"/>
</dbReference>
<reference evidence="7" key="1">
    <citation type="submission" date="2010-05" db="EMBL/GenBank/DDBJ databases">
        <title>Complete sequence of Methylotenera sp. 301.</title>
        <authorList>
            <person name="Lucas S."/>
            <person name="Copeland A."/>
            <person name="Lapidus A."/>
            <person name="Cheng J.-F."/>
            <person name="Bruce D."/>
            <person name="Goodwin L."/>
            <person name="Pitluck S."/>
            <person name="Clum A."/>
            <person name="Land M."/>
            <person name="Hauser L."/>
            <person name="Kyrpides N."/>
            <person name="Ivanova N."/>
            <person name="Chistoservova L."/>
            <person name="Kalyuzhnaya M."/>
            <person name="Woyke T."/>
        </authorList>
    </citation>
    <scope>NUCLEOTIDE SEQUENCE [LARGE SCALE GENOMIC DNA]</scope>
    <source>
        <strain evidence="7">301</strain>
    </source>
</reference>
<dbReference type="SMART" id="SM00220">
    <property type="entry name" value="S_TKc"/>
    <property type="match status" value="1"/>
</dbReference>
<dbReference type="GO" id="GO:0004674">
    <property type="term" value="F:protein serine/threonine kinase activity"/>
    <property type="evidence" value="ECO:0007669"/>
    <property type="project" value="UniProtKB-KW"/>
</dbReference>
<dbReference type="OrthoDB" id="9801841at2"/>
<organism evidence="6 7">
    <name type="scientific">Methylotenera versatilis (strain 301)</name>
    <dbReference type="NCBI Taxonomy" id="666681"/>
    <lineage>
        <taxon>Bacteria</taxon>
        <taxon>Pseudomonadati</taxon>
        <taxon>Pseudomonadota</taxon>
        <taxon>Betaproteobacteria</taxon>
        <taxon>Nitrosomonadales</taxon>
        <taxon>Methylophilaceae</taxon>
        <taxon>Methylotenera</taxon>
    </lineage>
</organism>
<evidence type="ECO:0000256" key="1">
    <source>
        <dbReference type="ARBA" id="ARBA00022679"/>
    </source>
</evidence>
<reference evidence="6 7" key="2">
    <citation type="journal article" date="2011" name="J. Bacteriol.">
        <title>Genomes of three methylotrophs from a single niche uncover genetic and metabolic divergence of Methylophilaceae.</title>
        <authorList>
            <person name="Lapidus A."/>
            <person name="Clum A."/>
            <person name="Labutti K."/>
            <person name="Kaluzhnaya M.G."/>
            <person name="Lim S."/>
            <person name="Beck D.A."/>
            <person name="Glavina Del Rio T."/>
            <person name="Nolan M."/>
            <person name="Mavromatis K."/>
            <person name="Huntemann M."/>
            <person name="Lucas S."/>
            <person name="Lidstrom M.E."/>
            <person name="Ivanova N."/>
            <person name="Chistoserdova L."/>
        </authorList>
    </citation>
    <scope>NUCLEOTIDE SEQUENCE [LARGE SCALE GENOMIC DNA]</scope>
    <source>
        <strain evidence="6 7">301</strain>
    </source>
</reference>
<dbReference type="Gene3D" id="1.10.510.10">
    <property type="entry name" value="Transferase(Phosphotransferase) domain 1"/>
    <property type="match status" value="1"/>
</dbReference>
<dbReference type="PROSITE" id="PS50011">
    <property type="entry name" value="PROTEIN_KINASE_DOM"/>
    <property type="match status" value="1"/>
</dbReference>
<keyword evidence="7" id="KW-1185">Reference proteome</keyword>
<keyword evidence="1" id="KW-0808">Transferase</keyword>
<keyword evidence="3 6" id="KW-0418">Kinase</keyword>
<dbReference type="PANTHER" id="PTHR24348:SF22">
    <property type="entry name" value="NON-SPECIFIC SERINE_THREONINE PROTEIN KINASE"/>
    <property type="match status" value="1"/>
</dbReference>
<protein>
    <submittedName>
        <fullName evidence="6">Serine/threonine protein kinase</fullName>
    </submittedName>
</protein>
<dbReference type="GO" id="GO:0005776">
    <property type="term" value="C:autophagosome"/>
    <property type="evidence" value="ECO:0007669"/>
    <property type="project" value="TreeGrafter"/>
</dbReference>
<evidence type="ECO:0000313" key="7">
    <source>
        <dbReference type="Proteomes" id="UP000000383"/>
    </source>
</evidence>
<dbReference type="eggNOG" id="COG0515">
    <property type="taxonomic scope" value="Bacteria"/>
</dbReference>
<dbReference type="InterPro" id="IPR011009">
    <property type="entry name" value="Kinase-like_dom_sf"/>
</dbReference>
<dbReference type="EMBL" id="CP002056">
    <property type="protein sequence ID" value="ADI28471.1"/>
    <property type="molecule type" value="Genomic_DNA"/>
</dbReference>
<dbReference type="STRING" id="666681.M301_0083"/>
<evidence type="ECO:0000256" key="2">
    <source>
        <dbReference type="ARBA" id="ARBA00022741"/>
    </source>
</evidence>
<dbReference type="PANTHER" id="PTHR24348">
    <property type="entry name" value="SERINE/THREONINE-PROTEIN KINASE UNC-51-RELATED"/>
    <property type="match status" value="1"/>
</dbReference>
<dbReference type="Pfam" id="PF00069">
    <property type="entry name" value="Pkinase"/>
    <property type="match status" value="1"/>
</dbReference>
<accession>D7DK86</accession>
<sequence length="329" mass="36973">MSSTENLALPTGYQLQDYEIRKVLSSGGFSFVYLARDKDKNTVAIKEYLPTSIALRTDSATVQPNADDVALFRRGLKCFFDEGLSLAKIDHKNIVRVLNFFRANETVYMVMQYERGKSLQEYILGQQGLVSEQFIRRVFGELSNGLREVHTQKLLHLDIKPANIYIRLDGSPVLLDFGSARQALSENLAKFSPSYTPGFASPEQYYDRKLLGPWSDIYSIGATMYSCLTRTSPPAANQRIKNDLLIPAVKLGKDHYSQSLLEIIDSCLSLDYLERPQSVFSLQKALLESKPLPEKKSSLVNKIVLALNKPILMKKTPLQKAAATHTTII</sequence>
<dbReference type="KEGG" id="meh:M301_0083"/>
<dbReference type="PROSITE" id="PS00108">
    <property type="entry name" value="PROTEIN_KINASE_ST"/>
    <property type="match status" value="1"/>
</dbReference>
<evidence type="ECO:0000259" key="5">
    <source>
        <dbReference type="PROSITE" id="PS50011"/>
    </source>
</evidence>
<dbReference type="GO" id="GO:0034045">
    <property type="term" value="C:phagophore assembly site membrane"/>
    <property type="evidence" value="ECO:0007669"/>
    <property type="project" value="TreeGrafter"/>
</dbReference>
<dbReference type="SUPFAM" id="SSF56112">
    <property type="entry name" value="Protein kinase-like (PK-like)"/>
    <property type="match status" value="1"/>
</dbReference>
<name>D7DK86_METV0</name>
<feature type="domain" description="Protein kinase" evidence="5">
    <location>
        <begin position="18"/>
        <end position="287"/>
    </location>
</feature>
<dbReference type="InterPro" id="IPR000719">
    <property type="entry name" value="Prot_kinase_dom"/>
</dbReference>
<gene>
    <name evidence="6" type="ordered locus">M301_0083</name>
</gene>
<dbReference type="HOGENOM" id="CLU_000288_63_44_4"/>
<dbReference type="GO" id="GO:0042594">
    <property type="term" value="P:response to starvation"/>
    <property type="evidence" value="ECO:0007669"/>
    <property type="project" value="TreeGrafter"/>
</dbReference>
<dbReference type="GO" id="GO:0005829">
    <property type="term" value="C:cytosol"/>
    <property type="evidence" value="ECO:0007669"/>
    <property type="project" value="TreeGrafter"/>
</dbReference>
<dbReference type="AlphaFoldDB" id="D7DK86"/>
<dbReference type="RefSeq" id="WP_013146788.1">
    <property type="nucleotide sequence ID" value="NC_014207.1"/>
</dbReference>
<evidence type="ECO:0000256" key="4">
    <source>
        <dbReference type="ARBA" id="ARBA00022840"/>
    </source>
</evidence>